<reference evidence="4" key="1">
    <citation type="journal article" date="2019" name="Int. J. Syst. Evol. Microbiol.">
        <title>The Global Catalogue of Microorganisms (GCM) 10K type strain sequencing project: providing services to taxonomists for standard genome sequencing and annotation.</title>
        <authorList>
            <consortium name="The Broad Institute Genomics Platform"/>
            <consortium name="The Broad Institute Genome Sequencing Center for Infectious Disease"/>
            <person name="Wu L."/>
            <person name="Ma J."/>
        </authorList>
    </citation>
    <scope>NUCLEOTIDE SEQUENCE [LARGE SCALE GENOMIC DNA]</scope>
    <source>
        <strain evidence="4">JCM 17939</strain>
    </source>
</reference>
<evidence type="ECO:0000313" key="4">
    <source>
        <dbReference type="Proteomes" id="UP001501442"/>
    </source>
</evidence>
<feature type="compositionally biased region" description="Polar residues" evidence="1">
    <location>
        <begin position="154"/>
        <end position="167"/>
    </location>
</feature>
<dbReference type="Proteomes" id="UP001501442">
    <property type="component" value="Unassembled WGS sequence"/>
</dbReference>
<organism evidence="3 4">
    <name type="scientific">Actinoallomurus vinaceus</name>
    <dbReference type="NCBI Taxonomy" id="1080074"/>
    <lineage>
        <taxon>Bacteria</taxon>
        <taxon>Bacillati</taxon>
        <taxon>Actinomycetota</taxon>
        <taxon>Actinomycetes</taxon>
        <taxon>Streptosporangiales</taxon>
        <taxon>Thermomonosporaceae</taxon>
        <taxon>Actinoallomurus</taxon>
    </lineage>
</organism>
<evidence type="ECO:0000256" key="1">
    <source>
        <dbReference type="SAM" id="MobiDB-lite"/>
    </source>
</evidence>
<keyword evidence="2" id="KW-0732">Signal</keyword>
<dbReference type="EMBL" id="BAABHK010000008">
    <property type="protein sequence ID" value="GAA4630500.1"/>
    <property type="molecule type" value="Genomic_DNA"/>
</dbReference>
<name>A0ABP8UG74_9ACTN</name>
<evidence type="ECO:0000313" key="3">
    <source>
        <dbReference type="EMBL" id="GAA4630500.1"/>
    </source>
</evidence>
<feature type="chain" id="PRO_5046455372" description="Lipoprotein" evidence="2">
    <location>
        <begin position="31"/>
        <end position="176"/>
    </location>
</feature>
<evidence type="ECO:0000256" key="2">
    <source>
        <dbReference type="SAM" id="SignalP"/>
    </source>
</evidence>
<proteinExistence type="predicted"/>
<protein>
    <recommendedName>
        <fullName evidence="5">Lipoprotein</fullName>
    </recommendedName>
</protein>
<gene>
    <name evidence="3" type="ORF">GCM10023196_056100</name>
</gene>
<accession>A0ABP8UG74</accession>
<evidence type="ECO:0008006" key="5">
    <source>
        <dbReference type="Google" id="ProtNLM"/>
    </source>
</evidence>
<comment type="caution">
    <text evidence="3">The sequence shown here is derived from an EMBL/GenBank/DDBJ whole genome shotgun (WGS) entry which is preliminary data.</text>
</comment>
<feature type="signal peptide" evidence="2">
    <location>
        <begin position="1"/>
        <end position="30"/>
    </location>
</feature>
<feature type="region of interest" description="Disordered" evidence="1">
    <location>
        <begin position="137"/>
        <end position="176"/>
    </location>
</feature>
<keyword evidence="4" id="KW-1185">Reference proteome</keyword>
<feature type="region of interest" description="Disordered" evidence="1">
    <location>
        <begin position="68"/>
        <end position="93"/>
    </location>
</feature>
<dbReference type="RefSeq" id="WP_345434062.1">
    <property type="nucleotide sequence ID" value="NZ_BAABHK010000008.1"/>
</dbReference>
<sequence length="176" mass="17876">MNNTHGTRTRRVWSLAAAILIAGAGLTACGGGSGSAKASSPAAAQPGKAGGNSTKAVKYAECMRKNGVPEFPDPDPNGRVMLTGKKGSGLDPESSQFKAATQACKAYAPQGVVGGGQADPAMLKFSQCMRKNGVPSFPDPQGGKLIMKQGSGVDPNSPQFQAAQKTCQKLLPGGTQ</sequence>